<feature type="transmembrane region" description="Helical" evidence="1">
    <location>
        <begin position="36"/>
        <end position="58"/>
    </location>
</feature>
<sequence length="345" mass="38570">MNIISRIRRYLGLAHKYATKGETSSNRSARFQSRQVLLLILHATQLVMAIILMGLTAYNVHYVAYEILAACLFVEISTMMVATCLIVCRIRYARIYSHYASTVLQVLIFALSIIALGLLASLAQKWKQPQCTYDFKTGYRCSSNKKRGLRTLHERDFTSYNTYSGALIAGSILISLQIILWAITTGLAVFDIWTDHKTATAMESRIPEIELAIPSVTSAQQRTSLAEAWDSAIQAPTTHRSGPEPLLPDSDDVNENPHLLAPPPLRFVVTNRDHTPLSTPVFEVPPYVRTPTSEPIVHETEANIHVLAAPPVLPHIDIVSTPQRYEAYNPNVPPRRKTIASRLDQ</sequence>
<gene>
    <name evidence="2" type="ORF">T440DRAFT_383030</name>
</gene>
<organism evidence="2 3">
    <name type="scientific">Plenodomus tracheiphilus IPT5</name>
    <dbReference type="NCBI Taxonomy" id="1408161"/>
    <lineage>
        <taxon>Eukaryota</taxon>
        <taxon>Fungi</taxon>
        <taxon>Dikarya</taxon>
        <taxon>Ascomycota</taxon>
        <taxon>Pezizomycotina</taxon>
        <taxon>Dothideomycetes</taxon>
        <taxon>Pleosporomycetidae</taxon>
        <taxon>Pleosporales</taxon>
        <taxon>Pleosporineae</taxon>
        <taxon>Leptosphaeriaceae</taxon>
        <taxon>Plenodomus</taxon>
    </lineage>
</organism>
<keyword evidence="3" id="KW-1185">Reference proteome</keyword>
<evidence type="ECO:0000313" key="3">
    <source>
        <dbReference type="Proteomes" id="UP000799423"/>
    </source>
</evidence>
<dbReference type="OrthoDB" id="5325022at2759"/>
<feature type="transmembrane region" description="Helical" evidence="1">
    <location>
        <begin position="99"/>
        <end position="120"/>
    </location>
</feature>
<keyword evidence="1" id="KW-0812">Transmembrane</keyword>
<feature type="transmembrane region" description="Helical" evidence="1">
    <location>
        <begin position="64"/>
        <end position="87"/>
    </location>
</feature>
<dbReference type="Proteomes" id="UP000799423">
    <property type="component" value="Unassembled WGS sequence"/>
</dbReference>
<name>A0A6A7BQH7_9PLEO</name>
<accession>A0A6A7BQH7</accession>
<evidence type="ECO:0000256" key="1">
    <source>
        <dbReference type="SAM" id="Phobius"/>
    </source>
</evidence>
<evidence type="ECO:0000313" key="2">
    <source>
        <dbReference type="EMBL" id="KAF2856608.1"/>
    </source>
</evidence>
<dbReference type="AlphaFoldDB" id="A0A6A7BQH7"/>
<dbReference type="PANTHER" id="PTHR37451">
    <property type="entry name" value="MARVEL DOMAIN"/>
    <property type="match status" value="1"/>
</dbReference>
<protein>
    <recommendedName>
        <fullName evidence="4">MARVEL domain-containing protein</fullName>
    </recommendedName>
</protein>
<evidence type="ECO:0008006" key="4">
    <source>
        <dbReference type="Google" id="ProtNLM"/>
    </source>
</evidence>
<reference evidence="2" key="1">
    <citation type="submission" date="2020-01" db="EMBL/GenBank/DDBJ databases">
        <authorList>
            <consortium name="DOE Joint Genome Institute"/>
            <person name="Haridas S."/>
            <person name="Albert R."/>
            <person name="Binder M."/>
            <person name="Bloem J."/>
            <person name="Labutti K."/>
            <person name="Salamov A."/>
            <person name="Andreopoulos B."/>
            <person name="Baker S.E."/>
            <person name="Barry K."/>
            <person name="Bills G."/>
            <person name="Bluhm B.H."/>
            <person name="Cannon C."/>
            <person name="Castanera R."/>
            <person name="Culley D.E."/>
            <person name="Daum C."/>
            <person name="Ezra D."/>
            <person name="Gonzalez J.B."/>
            <person name="Henrissat B."/>
            <person name="Kuo A."/>
            <person name="Liang C."/>
            <person name="Lipzen A."/>
            <person name="Lutzoni F."/>
            <person name="Magnuson J."/>
            <person name="Mondo S."/>
            <person name="Nolan M."/>
            <person name="Ohm R."/>
            <person name="Pangilinan J."/>
            <person name="Park H.-J."/>
            <person name="Ramirez L."/>
            <person name="Alfaro M."/>
            <person name="Sun H."/>
            <person name="Tritt A."/>
            <person name="Yoshinaga Y."/>
            <person name="Zwiers L.-H."/>
            <person name="Turgeon B.G."/>
            <person name="Goodwin S.B."/>
            <person name="Spatafora J.W."/>
            <person name="Crous P.W."/>
            <person name="Grigoriev I.V."/>
        </authorList>
    </citation>
    <scope>NUCLEOTIDE SEQUENCE</scope>
    <source>
        <strain evidence="2">IPT5</strain>
    </source>
</reference>
<keyword evidence="1" id="KW-0472">Membrane</keyword>
<proteinExistence type="predicted"/>
<dbReference type="EMBL" id="MU006288">
    <property type="protein sequence ID" value="KAF2856608.1"/>
    <property type="molecule type" value="Genomic_DNA"/>
</dbReference>
<keyword evidence="1" id="KW-1133">Transmembrane helix</keyword>
<dbReference type="PANTHER" id="PTHR37451:SF1">
    <property type="entry name" value="MARVEL DOMAIN-CONTAINING PROTEIN"/>
    <property type="match status" value="1"/>
</dbReference>
<feature type="transmembrane region" description="Helical" evidence="1">
    <location>
        <begin position="166"/>
        <end position="190"/>
    </location>
</feature>